<reference evidence="3" key="1">
    <citation type="journal article" date="2015" name="PLoS Genet.">
        <title>Genome Sequence and Transcriptome Analyses of Chrysochromulina tobin: Metabolic Tools for Enhanced Algal Fitness in the Prominent Order Prymnesiales (Haptophyceae).</title>
        <authorList>
            <person name="Hovde B.T."/>
            <person name="Deodato C.R."/>
            <person name="Hunsperger H.M."/>
            <person name="Ryken S.A."/>
            <person name="Yost W."/>
            <person name="Jha R.K."/>
            <person name="Patterson J."/>
            <person name="Monnat R.J. Jr."/>
            <person name="Barlow S.B."/>
            <person name="Starkenburg S.R."/>
            <person name="Cattolico R.A."/>
        </authorList>
    </citation>
    <scope>NUCLEOTIDE SEQUENCE</scope>
    <source>
        <strain evidence="3">CCMP291</strain>
    </source>
</reference>
<keyword evidence="1" id="KW-0812">Transmembrane</keyword>
<proteinExistence type="predicted"/>
<dbReference type="AlphaFoldDB" id="A0A0M0JN57"/>
<accession>A0A0M0JN57</accession>
<gene>
    <name evidence="2" type="ORF">Ctob_009202</name>
</gene>
<evidence type="ECO:0000313" key="3">
    <source>
        <dbReference type="Proteomes" id="UP000037460"/>
    </source>
</evidence>
<organism evidence="2 3">
    <name type="scientific">Chrysochromulina tobinii</name>
    <dbReference type="NCBI Taxonomy" id="1460289"/>
    <lineage>
        <taxon>Eukaryota</taxon>
        <taxon>Haptista</taxon>
        <taxon>Haptophyta</taxon>
        <taxon>Prymnesiophyceae</taxon>
        <taxon>Prymnesiales</taxon>
        <taxon>Chrysochromulinaceae</taxon>
        <taxon>Chrysochromulina</taxon>
    </lineage>
</organism>
<feature type="transmembrane region" description="Helical" evidence="1">
    <location>
        <begin position="53"/>
        <end position="76"/>
    </location>
</feature>
<keyword evidence="1" id="KW-0472">Membrane</keyword>
<dbReference type="Proteomes" id="UP000037460">
    <property type="component" value="Unassembled WGS sequence"/>
</dbReference>
<sequence length="111" mass="12806">MFEANVAVLAFVAWIAFFESLHMWWPNAIEHRLDGQPPLHPLRGFGRDWHKTVVPAIAYLGSIWLLFAQFGLGYHLFGPKPVFETPTFARVALETASGIFLYDLLFYPFHR</sequence>
<evidence type="ECO:0000256" key="1">
    <source>
        <dbReference type="SAM" id="Phobius"/>
    </source>
</evidence>
<evidence type="ECO:0000313" key="2">
    <source>
        <dbReference type="EMBL" id="KOO27757.1"/>
    </source>
</evidence>
<feature type="transmembrane region" description="Helical" evidence="1">
    <location>
        <begin position="88"/>
        <end position="109"/>
    </location>
</feature>
<dbReference type="EMBL" id="JWZX01002671">
    <property type="protein sequence ID" value="KOO27757.1"/>
    <property type="molecule type" value="Genomic_DNA"/>
</dbReference>
<comment type="caution">
    <text evidence="2">The sequence shown here is derived from an EMBL/GenBank/DDBJ whole genome shotgun (WGS) entry which is preliminary data.</text>
</comment>
<protein>
    <submittedName>
        <fullName evidence="2">Uncharacterized protein</fullName>
    </submittedName>
</protein>
<name>A0A0M0JN57_9EUKA</name>
<keyword evidence="3" id="KW-1185">Reference proteome</keyword>
<keyword evidence="1" id="KW-1133">Transmembrane helix</keyword>
<feature type="transmembrane region" description="Helical" evidence="1">
    <location>
        <begin position="6"/>
        <end position="25"/>
    </location>
</feature>